<organism evidence="1 2">
    <name type="scientific">Vicia faba</name>
    <name type="common">Broad bean</name>
    <name type="synonym">Faba vulgaris</name>
    <dbReference type="NCBI Taxonomy" id="3906"/>
    <lineage>
        <taxon>Eukaryota</taxon>
        <taxon>Viridiplantae</taxon>
        <taxon>Streptophyta</taxon>
        <taxon>Embryophyta</taxon>
        <taxon>Tracheophyta</taxon>
        <taxon>Spermatophyta</taxon>
        <taxon>Magnoliopsida</taxon>
        <taxon>eudicotyledons</taxon>
        <taxon>Gunneridae</taxon>
        <taxon>Pentapetalae</taxon>
        <taxon>rosids</taxon>
        <taxon>fabids</taxon>
        <taxon>Fabales</taxon>
        <taxon>Fabaceae</taxon>
        <taxon>Papilionoideae</taxon>
        <taxon>50 kb inversion clade</taxon>
        <taxon>NPAAA clade</taxon>
        <taxon>Hologalegina</taxon>
        <taxon>IRL clade</taxon>
        <taxon>Fabeae</taxon>
        <taxon>Vicia</taxon>
    </lineage>
</organism>
<accession>A0AAV1ABX7</accession>
<gene>
    <name evidence="1" type="ORF">VFH_IV019320</name>
</gene>
<dbReference type="EMBL" id="OX451739">
    <property type="protein sequence ID" value="CAI8607038.1"/>
    <property type="molecule type" value="Genomic_DNA"/>
</dbReference>
<proteinExistence type="predicted"/>
<name>A0AAV1ABX7_VICFA</name>
<dbReference type="Proteomes" id="UP001157006">
    <property type="component" value="Chromosome 4"/>
</dbReference>
<sequence length="131" mass="15027">MARPFEMISDINDRNELWEIAVKKHHKWMVTTAPKEHFEMVVPSDLMFKPTNHKFLLKFTSGTTIGDIGKHDITDKLSSLTPFVDIILGKWQRNILCDVIGVIDDVGYTQLHAGGKNLRSTWCCTVWEITL</sequence>
<evidence type="ECO:0000313" key="1">
    <source>
        <dbReference type="EMBL" id="CAI8607038.1"/>
    </source>
</evidence>
<keyword evidence="2" id="KW-1185">Reference proteome</keyword>
<dbReference type="AlphaFoldDB" id="A0AAV1ABX7"/>
<protein>
    <submittedName>
        <fullName evidence="1">Uncharacterized protein</fullName>
    </submittedName>
</protein>
<evidence type="ECO:0000313" key="2">
    <source>
        <dbReference type="Proteomes" id="UP001157006"/>
    </source>
</evidence>
<reference evidence="1 2" key="1">
    <citation type="submission" date="2023-01" db="EMBL/GenBank/DDBJ databases">
        <authorList>
            <person name="Kreplak J."/>
        </authorList>
    </citation>
    <scope>NUCLEOTIDE SEQUENCE [LARGE SCALE GENOMIC DNA]</scope>
</reference>